<dbReference type="AlphaFoldDB" id="A0A0F5YHS4"/>
<dbReference type="EMBL" id="LATL02000226">
    <property type="protein sequence ID" value="KKD38192.1"/>
    <property type="molecule type" value="Genomic_DNA"/>
</dbReference>
<reference evidence="4 5" key="1">
    <citation type="submission" date="2015-06" db="EMBL/GenBank/DDBJ databases">
        <title>Draft genome assembly of filamentous brackish cyanobacterium Limnoraphis robusta strain CS-951.</title>
        <authorList>
            <person name="Willis A."/>
            <person name="Parks M."/>
            <person name="Burford M.A."/>
        </authorList>
    </citation>
    <scope>NUCLEOTIDE SEQUENCE [LARGE SCALE GENOMIC DNA]</scope>
    <source>
        <strain evidence="4 5">CS-951</strain>
    </source>
</reference>
<evidence type="ECO:0000256" key="1">
    <source>
        <dbReference type="ARBA" id="ARBA00022987"/>
    </source>
</evidence>
<dbReference type="OrthoDB" id="561431at2"/>
<dbReference type="PATRIC" id="fig|1637645.4.peg.4463"/>
<gene>
    <name evidence="4" type="ORF">WN50_10265</name>
</gene>
<dbReference type="Pfam" id="PF06386">
    <property type="entry name" value="GvpL_GvpF"/>
    <property type="match status" value="1"/>
</dbReference>
<dbReference type="PANTHER" id="PTHR36852">
    <property type="entry name" value="PROTEIN GVPL 2"/>
    <property type="match status" value="1"/>
</dbReference>
<comment type="caution">
    <text evidence="4">The sequence shown here is derived from an EMBL/GenBank/DDBJ whole genome shotgun (WGS) entry which is preliminary data.</text>
</comment>
<organism evidence="4 5">
    <name type="scientific">Limnoraphis robusta CS-951</name>
    <dbReference type="NCBI Taxonomy" id="1637645"/>
    <lineage>
        <taxon>Bacteria</taxon>
        <taxon>Bacillati</taxon>
        <taxon>Cyanobacteriota</taxon>
        <taxon>Cyanophyceae</taxon>
        <taxon>Oscillatoriophycideae</taxon>
        <taxon>Oscillatoriales</taxon>
        <taxon>Sirenicapillariaceae</taxon>
        <taxon>Limnoraphis</taxon>
    </lineage>
</organism>
<dbReference type="PANTHER" id="PTHR36852:SF1">
    <property type="entry name" value="PROTEIN GVPL 2"/>
    <property type="match status" value="1"/>
</dbReference>
<comment type="subcellular location">
    <subcellularLocation>
        <location evidence="2">Gas vesicle</location>
    </subcellularLocation>
</comment>
<dbReference type="Proteomes" id="UP000033607">
    <property type="component" value="Unassembled WGS sequence"/>
</dbReference>
<name>A0A0F5YHS4_9CYAN</name>
<evidence type="ECO:0000256" key="3">
    <source>
        <dbReference type="ARBA" id="ARBA00035643"/>
    </source>
</evidence>
<protein>
    <submittedName>
        <fullName evidence="4">Gas vesicle protein</fullName>
    </submittedName>
</protein>
<keyword evidence="1" id="KW-0304">Gas vesicle</keyword>
<dbReference type="GO" id="GO:0031411">
    <property type="term" value="C:gas vesicle"/>
    <property type="evidence" value="ECO:0007669"/>
    <property type="project" value="UniProtKB-SubCell"/>
</dbReference>
<dbReference type="GO" id="GO:0031412">
    <property type="term" value="P:gas vesicle organization"/>
    <property type="evidence" value="ECO:0007669"/>
    <property type="project" value="InterPro"/>
</dbReference>
<sequence length="227" mass="26222">MKLYNLYTYAFLKTPTEKLKLPVGITNPVLLITSGTLSAVVEPEVCLDTLQNDEECLIQAVLCHDRVIYELFQQTTVLPLRFGISFIEAKNLLIHLNSNAQEYQDKIEQLEGKGEYLLKCIPRKLQEPVLSPDLGGRQYFLAKKQHYQAQQNFDILQGAEWQNIVHLVTESYPSTIIIASTEAESRIYLLVKFKDEYLLTDQFLNWQKACPRWELQLGQVSPPYHFI</sequence>
<evidence type="ECO:0000313" key="5">
    <source>
        <dbReference type="Proteomes" id="UP000033607"/>
    </source>
</evidence>
<accession>A0A0F5YHS4</accession>
<proteinExistence type="inferred from homology"/>
<comment type="similarity">
    <text evidence="3">Belongs to the gas vesicle GvpF/GvpL family.</text>
</comment>
<evidence type="ECO:0000256" key="2">
    <source>
        <dbReference type="ARBA" id="ARBA00035108"/>
    </source>
</evidence>
<dbReference type="InterPro" id="IPR009430">
    <property type="entry name" value="GvpL/GvpF"/>
</dbReference>
<evidence type="ECO:0000313" key="4">
    <source>
        <dbReference type="EMBL" id="KKD38192.1"/>
    </source>
</evidence>